<reference evidence="8 9" key="1">
    <citation type="submission" date="2016-10" db="EMBL/GenBank/DDBJ databases">
        <authorList>
            <person name="de Groot N.N."/>
        </authorList>
    </citation>
    <scope>NUCLEOTIDE SEQUENCE [LARGE SCALE GENOMIC DNA]</scope>
    <source>
        <strain evidence="8 9">CGMCC 1.9159</strain>
    </source>
</reference>
<dbReference type="GO" id="GO:0043190">
    <property type="term" value="C:ATP-binding cassette (ABC) transporter complex"/>
    <property type="evidence" value="ECO:0007669"/>
    <property type="project" value="InterPro"/>
</dbReference>
<dbReference type="InterPro" id="IPR000412">
    <property type="entry name" value="ABC_2_transport"/>
</dbReference>
<dbReference type="AlphaFoldDB" id="A0A1G9LM71"/>
<evidence type="ECO:0000256" key="2">
    <source>
        <dbReference type="ARBA" id="ARBA00022692"/>
    </source>
</evidence>
<keyword evidence="2 6" id="KW-0812">Transmembrane</keyword>
<name>A0A1G9LM71_9ACTN</name>
<dbReference type="GO" id="GO:0140359">
    <property type="term" value="F:ABC-type transporter activity"/>
    <property type="evidence" value="ECO:0007669"/>
    <property type="project" value="InterPro"/>
</dbReference>
<evidence type="ECO:0000313" key="8">
    <source>
        <dbReference type="EMBL" id="SDL62943.1"/>
    </source>
</evidence>
<evidence type="ECO:0000256" key="3">
    <source>
        <dbReference type="ARBA" id="ARBA00022989"/>
    </source>
</evidence>
<accession>A0A1G9LM71</accession>
<keyword evidence="4 6" id="KW-0472">Membrane</keyword>
<keyword evidence="3 6" id="KW-1133">Transmembrane helix</keyword>
<dbReference type="STRING" id="686624.SAMN04488242_2170"/>
<dbReference type="Pfam" id="PF12698">
    <property type="entry name" value="ABC2_membrane_3"/>
    <property type="match status" value="1"/>
</dbReference>
<sequence>MSLDFTPRPVPAARGRQLRAHAAMEAGLILRNGEQLILALLFPMAVLIGGRYLADRVGLGFQELAPSVFAMVMWSSGLTTLAISTGFERRYNVLERLAATPLGKEGILAGKGLSIALITLGQVVLLAATALLLGWRPVLDPLAGLVALVVAVLAMGAFTGLGLAMAGSLRPETTLALANVAYLAGLPLGVLLPVSALPAWSQLPVSLLPTAALGETFRAASRGDVLLVPILVTAAWCVLAAWLARKVFRWTS</sequence>
<feature type="transmembrane region" description="Helical" evidence="6">
    <location>
        <begin position="108"/>
        <end position="135"/>
    </location>
</feature>
<protein>
    <submittedName>
        <fullName evidence="8">ABC-2 type transport system permease protein</fullName>
    </submittedName>
</protein>
<feature type="transmembrane region" description="Helical" evidence="6">
    <location>
        <begin position="176"/>
        <end position="200"/>
    </location>
</feature>
<dbReference type="RefSeq" id="WP_245701666.1">
    <property type="nucleotide sequence ID" value="NZ_FNGP01000004.1"/>
</dbReference>
<dbReference type="GO" id="GO:0046677">
    <property type="term" value="P:response to antibiotic"/>
    <property type="evidence" value="ECO:0007669"/>
    <property type="project" value="UniProtKB-KW"/>
</dbReference>
<dbReference type="Proteomes" id="UP000199475">
    <property type="component" value="Unassembled WGS sequence"/>
</dbReference>
<keyword evidence="9" id="KW-1185">Reference proteome</keyword>
<evidence type="ECO:0000313" key="9">
    <source>
        <dbReference type="Proteomes" id="UP000199475"/>
    </source>
</evidence>
<dbReference type="EMBL" id="FNGP01000004">
    <property type="protein sequence ID" value="SDL62943.1"/>
    <property type="molecule type" value="Genomic_DNA"/>
</dbReference>
<evidence type="ECO:0000256" key="4">
    <source>
        <dbReference type="ARBA" id="ARBA00023136"/>
    </source>
</evidence>
<keyword evidence="5" id="KW-0046">Antibiotic resistance</keyword>
<evidence type="ECO:0000259" key="7">
    <source>
        <dbReference type="Pfam" id="PF12698"/>
    </source>
</evidence>
<dbReference type="InterPro" id="IPR013525">
    <property type="entry name" value="ABC2_TM"/>
</dbReference>
<evidence type="ECO:0000256" key="1">
    <source>
        <dbReference type="ARBA" id="ARBA00004141"/>
    </source>
</evidence>
<dbReference type="PANTHER" id="PTHR43229:SF2">
    <property type="entry name" value="NODULATION PROTEIN J"/>
    <property type="match status" value="1"/>
</dbReference>
<evidence type="ECO:0000256" key="6">
    <source>
        <dbReference type="SAM" id="Phobius"/>
    </source>
</evidence>
<dbReference type="InterPro" id="IPR051784">
    <property type="entry name" value="Nod_factor_ABC_transporter"/>
</dbReference>
<organism evidence="8 9">
    <name type="scientific">Tessaracoccus oleiagri</name>
    <dbReference type="NCBI Taxonomy" id="686624"/>
    <lineage>
        <taxon>Bacteria</taxon>
        <taxon>Bacillati</taxon>
        <taxon>Actinomycetota</taxon>
        <taxon>Actinomycetes</taxon>
        <taxon>Propionibacteriales</taxon>
        <taxon>Propionibacteriaceae</taxon>
        <taxon>Tessaracoccus</taxon>
    </lineage>
</organism>
<dbReference type="PANTHER" id="PTHR43229">
    <property type="entry name" value="NODULATION PROTEIN J"/>
    <property type="match status" value="1"/>
</dbReference>
<evidence type="ECO:0000256" key="5">
    <source>
        <dbReference type="ARBA" id="ARBA00023251"/>
    </source>
</evidence>
<feature type="transmembrane region" description="Helical" evidence="6">
    <location>
        <begin position="141"/>
        <end position="164"/>
    </location>
</feature>
<feature type="transmembrane region" description="Helical" evidence="6">
    <location>
        <begin position="66"/>
        <end position="87"/>
    </location>
</feature>
<dbReference type="PIRSF" id="PIRSF006648">
    <property type="entry name" value="DrrB"/>
    <property type="match status" value="1"/>
</dbReference>
<feature type="domain" description="ABC-2 type transporter transmembrane" evidence="7">
    <location>
        <begin position="61"/>
        <end position="244"/>
    </location>
</feature>
<gene>
    <name evidence="8" type="ORF">SAMN04488242_2170</name>
</gene>
<comment type="subcellular location">
    <subcellularLocation>
        <location evidence="1">Membrane</location>
        <topology evidence="1">Multi-pass membrane protein</topology>
    </subcellularLocation>
</comment>
<proteinExistence type="predicted"/>
<feature type="transmembrane region" description="Helical" evidence="6">
    <location>
        <begin position="225"/>
        <end position="244"/>
    </location>
</feature>
<feature type="transmembrane region" description="Helical" evidence="6">
    <location>
        <begin position="36"/>
        <end position="54"/>
    </location>
</feature>